<evidence type="ECO:0000313" key="1">
    <source>
        <dbReference type="EMBL" id="MBC9813268.1"/>
    </source>
</evidence>
<evidence type="ECO:0000313" key="2">
    <source>
        <dbReference type="Proteomes" id="UP000652681"/>
    </source>
</evidence>
<organism evidence="1 2">
    <name type="scientific">Taishania pollutisoli</name>
    <dbReference type="NCBI Taxonomy" id="2766479"/>
    <lineage>
        <taxon>Bacteria</taxon>
        <taxon>Pseudomonadati</taxon>
        <taxon>Bacteroidota</taxon>
        <taxon>Flavobacteriia</taxon>
        <taxon>Flavobacteriales</taxon>
        <taxon>Crocinitomicaceae</taxon>
        <taxon>Taishania</taxon>
    </lineage>
</organism>
<dbReference type="PROSITE" id="PS51257">
    <property type="entry name" value="PROKAR_LIPOPROTEIN"/>
    <property type="match status" value="1"/>
</dbReference>
<keyword evidence="2" id="KW-1185">Reference proteome</keyword>
<reference evidence="1" key="1">
    <citation type="submission" date="2020-09" db="EMBL/GenBank/DDBJ databases">
        <title>Taishania pollutisoli gen. nov., sp. nov., Isolated from Tetrabromobisphenol A-Contaminated Soil.</title>
        <authorList>
            <person name="Chen Q."/>
        </authorList>
    </citation>
    <scope>NUCLEOTIDE SEQUENCE</scope>
    <source>
        <strain evidence="1">CZZ-1</strain>
    </source>
</reference>
<proteinExistence type="predicted"/>
<dbReference type="RefSeq" id="WP_216714473.1">
    <property type="nucleotide sequence ID" value="NZ_JACVEL010000009.1"/>
</dbReference>
<gene>
    <name evidence="1" type="ORF">H9Y05_12390</name>
</gene>
<sequence>MIRILVFGLLLITAGCGNETSIVEIRINSLLHDDSSKVWMVESERIDGVEHAPENINFRTVITFYADSKFSEQPLNTIGNRPPKYGSFEIADQNITMDFRVDNKQNTYLVDSYSKERIVLMSADKGKYRTELILIPLPKL</sequence>
<protein>
    <submittedName>
        <fullName evidence="1">Uncharacterized protein</fullName>
    </submittedName>
</protein>
<dbReference type="Proteomes" id="UP000652681">
    <property type="component" value="Unassembled WGS sequence"/>
</dbReference>
<comment type="caution">
    <text evidence="1">The sequence shown here is derived from an EMBL/GenBank/DDBJ whole genome shotgun (WGS) entry which is preliminary data.</text>
</comment>
<accession>A0A8J6U0I1</accession>
<dbReference type="AlphaFoldDB" id="A0A8J6U0I1"/>
<dbReference type="EMBL" id="JACVEL010000009">
    <property type="protein sequence ID" value="MBC9813268.1"/>
    <property type="molecule type" value="Genomic_DNA"/>
</dbReference>
<name>A0A8J6U0I1_9FLAO</name>